<evidence type="ECO:0000313" key="2">
    <source>
        <dbReference type="EMBL" id="GEN36049.1"/>
    </source>
</evidence>
<feature type="chain" id="PRO_5038560892" description="Lipoprotein" evidence="1">
    <location>
        <begin position="23"/>
        <end position="180"/>
    </location>
</feature>
<reference evidence="2 3" key="1">
    <citation type="submission" date="2019-07" db="EMBL/GenBank/DDBJ databases">
        <title>Whole genome shotgun sequence of Aneurinibacillus danicus NBRC 102444.</title>
        <authorList>
            <person name="Hosoyama A."/>
            <person name="Uohara A."/>
            <person name="Ohji S."/>
            <person name="Ichikawa N."/>
        </authorList>
    </citation>
    <scope>NUCLEOTIDE SEQUENCE [LARGE SCALE GENOMIC DNA]</scope>
    <source>
        <strain evidence="2 3">NBRC 102444</strain>
    </source>
</reference>
<dbReference type="OrthoDB" id="2679862at2"/>
<feature type="signal peptide" evidence="1">
    <location>
        <begin position="1"/>
        <end position="22"/>
    </location>
</feature>
<evidence type="ECO:0000256" key="1">
    <source>
        <dbReference type="SAM" id="SignalP"/>
    </source>
</evidence>
<name>A0A511VB54_9BACL</name>
<accession>A0A511VB54</accession>
<gene>
    <name evidence="2" type="ORF">ADA01nite_35090</name>
</gene>
<keyword evidence="3" id="KW-1185">Reference proteome</keyword>
<dbReference type="Proteomes" id="UP000321157">
    <property type="component" value="Unassembled WGS sequence"/>
</dbReference>
<sequence>MLKKRLTTLFLVFILITSTACSQNVSNSSEEEKSVTLLKDLFKHHYSVSLYQFGKITDNLSKVSETKDLNYISGLIDAYIYSNPLSMLATLARDKDTYNKIVEQDLQEAILNLFKNQKQYIQNINVLIKQDDLEKIKNKKKQFIQLYTLERKLNDNRLFDKKDLQNYKKILNDMNKTLTE</sequence>
<evidence type="ECO:0000313" key="3">
    <source>
        <dbReference type="Proteomes" id="UP000321157"/>
    </source>
</evidence>
<proteinExistence type="predicted"/>
<organism evidence="2 3">
    <name type="scientific">Aneurinibacillus danicus</name>
    <dbReference type="NCBI Taxonomy" id="267746"/>
    <lineage>
        <taxon>Bacteria</taxon>
        <taxon>Bacillati</taxon>
        <taxon>Bacillota</taxon>
        <taxon>Bacilli</taxon>
        <taxon>Bacillales</taxon>
        <taxon>Paenibacillaceae</taxon>
        <taxon>Aneurinibacillus group</taxon>
        <taxon>Aneurinibacillus</taxon>
    </lineage>
</organism>
<dbReference type="PROSITE" id="PS51257">
    <property type="entry name" value="PROKAR_LIPOPROTEIN"/>
    <property type="match status" value="1"/>
</dbReference>
<comment type="caution">
    <text evidence="2">The sequence shown here is derived from an EMBL/GenBank/DDBJ whole genome shotgun (WGS) entry which is preliminary data.</text>
</comment>
<evidence type="ECO:0008006" key="4">
    <source>
        <dbReference type="Google" id="ProtNLM"/>
    </source>
</evidence>
<dbReference type="RefSeq" id="WP_146811609.1">
    <property type="nucleotide sequence ID" value="NZ_BJXX01000165.1"/>
</dbReference>
<dbReference type="EMBL" id="BJXX01000165">
    <property type="protein sequence ID" value="GEN36049.1"/>
    <property type="molecule type" value="Genomic_DNA"/>
</dbReference>
<dbReference type="AlphaFoldDB" id="A0A511VB54"/>
<keyword evidence="1" id="KW-0732">Signal</keyword>
<protein>
    <recommendedName>
        <fullName evidence="4">Lipoprotein</fullName>
    </recommendedName>
</protein>